<dbReference type="Proteomes" id="UP000602198">
    <property type="component" value="Unassembled WGS sequence"/>
</dbReference>
<evidence type="ECO:0000313" key="8">
    <source>
        <dbReference type="Proteomes" id="UP000602198"/>
    </source>
</evidence>
<dbReference type="InterPro" id="IPR011701">
    <property type="entry name" value="MFS"/>
</dbReference>
<dbReference type="SUPFAM" id="SSF103473">
    <property type="entry name" value="MFS general substrate transporter"/>
    <property type="match status" value="1"/>
</dbReference>
<evidence type="ECO:0000256" key="3">
    <source>
        <dbReference type="ARBA" id="ARBA00022989"/>
    </source>
</evidence>
<feature type="transmembrane region" description="Helical" evidence="5">
    <location>
        <begin position="343"/>
        <end position="366"/>
    </location>
</feature>
<feature type="transmembrane region" description="Helical" evidence="5">
    <location>
        <begin position="286"/>
        <end position="305"/>
    </location>
</feature>
<feature type="transmembrane region" description="Helical" evidence="5">
    <location>
        <begin position="47"/>
        <end position="67"/>
    </location>
</feature>
<dbReference type="PANTHER" id="PTHR23514:SF13">
    <property type="entry name" value="INNER MEMBRANE PROTEIN YBJJ"/>
    <property type="match status" value="1"/>
</dbReference>
<organism evidence="7 8">
    <name type="scientific">Nocardia acididurans</name>
    <dbReference type="NCBI Taxonomy" id="2802282"/>
    <lineage>
        <taxon>Bacteria</taxon>
        <taxon>Bacillati</taxon>
        <taxon>Actinomycetota</taxon>
        <taxon>Actinomycetes</taxon>
        <taxon>Mycobacteriales</taxon>
        <taxon>Nocardiaceae</taxon>
        <taxon>Nocardia</taxon>
    </lineage>
</organism>
<comment type="caution">
    <text evidence="7">The sequence shown here is derived from an EMBL/GenBank/DDBJ whole genome shotgun (WGS) entry which is preliminary data.</text>
</comment>
<dbReference type="InterPro" id="IPR020846">
    <property type="entry name" value="MFS_dom"/>
</dbReference>
<dbReference type="RefSeq" id="WP_201946438.1">
    <property type="nucleotide sequence ID" value="NZ_JAERRJ010000004.1"/>
</dbReference>
<evidence type="ECO:0000256" key="2">
    <source>
        <dbReference type="ARBA" id="ARBA00022692"/>
    </source>
</evidence>
<dbReference type="Pfam" id="PF07690">
    <property type="entry name" value="MFS_1"/>
    <property type="match status" value="2"/>
</dbReference>
<dbReference type="Gene3D" id="1.20.1250.20">
    <property type="entry name" value="MFS general substrate transporter like domains"/>
    <property type="match status" value="2"/>
</dbReference>
<evidence type="ECO:0000256" key="5">
    <source>
        <dbReference type="SAM" id="Phobius"/>
    </source>
</evidence>
<feature type="transmembrane region" description="Helical" evidence="5">
    <location>
        <begin position="135"/>
        <end position="157"/>
    </location>
</feature>
<evidence type="ECO:0000256" key="4">
    <source>
        <dbReference type="ARBA" id="ARBA00023136"/>
    </source>
</evidence>
<evidence type="ECO:0000313" key="7">
    <source>
        <dbReference type="EMBL" id="MBL1074931.1"/>
    </source>
</evidence>
<dbReference type="InterPro" id="IPR051788">
    <property type="entry name" value="MFS_Transporter"/>
</dbReference>
<protein>
    <submittedName>
        <fullName evidence="7">MFS transporter</fullName>
    </submittedName>
</protein>
<name>A0ABS1M3M5_9NOCA</name>
<dbReference type="EMBL" id="JAERRJ010000004">
    <property type="protein sequence ID" value="MBL1074931.1"/>
    <property type="molecule type" value="Genomic_DNA"/>
</dbReference>
<dbReference type="InterPro" id="IPR036259">
    <property type="entry name" value="MFS_trans_sf"/>
</dbReference>
<feature type="transmembrane region" description="Helical" evidence="5">
    <location>
        <begin position="251"/>
        <end position="274"/>
    </location>
</feature>
<dbReference type="PANTHER" id="PTHR23514">
    <property type="entry name" value="BYPASS OF STOP CODON PROTEIN 6"/>
    <property type="match status" value="1"/>
</dbReference>
<feature type="transmembrane region" description="Helical" evidence="5">
    <location>
        <begin position="317"/>
        <end position="337"/>
    </location>
</feature>
<keyword evidence="4 5" id="KW-0472">Membrane</keyword>
<dbReference type="PROSITE" id="PS50850">
    <property type="entry name" value="MFS"/>
    <property type="match status" value="1"/>
</dbReference>
<keyword evidence="2 5" id="KW-0812">Transmembrane</keyword>
<evidence type="ECO:0000259" key="6">
    <source>
        <dbReference type="PROSITE" id="PS50850"/>
    </source>
</evidence>
<keyword evidence="8" id="KW-1185">Reference proteome</keyword>
<proteinExistence type="predicted"/>
<evidence type="ECO:0000256" key="1">
    <source>
        <dbReference type="ARBA" id="ARBA00004651"/>
    </source>
</evidence>
<reference evidence="7 8" key="1">
    <citation type="submission" date="2021-01" db="EMBL/GenBank/DDBJ databases">
        <title>WGS of actinomycetes isolated from Thailand.</title>
        <authorList>
            <person name="Thawai C."/>
        </authorList>
    </citation>
    <scope>NUCLEOTIDE SEQUENCE [LARGE SCALE GENOMIC DNA]</scope>
    <source>
        <strain evidence="7 8">LPG 2</strain>
    </source>
</reference>
<accession>A0ABS1M3M5</accession>
<keyword evidence="3 5" id="KW-1133">Transmembrane helix</keyword>
<comment type="subcellular location">
    <subcellularLocation>
        <location evidence="1">Cell membrane</location>
        <topology evidence="1">Multi-pass membrane protein</topology>
    </subcellularLocation>
</comment>
<feature type="domain" description="Major facilitator superfamily (MFS) profile" evidence="6">
    <location>
        <begin position="10"/>
        <end position="428"/>
    </location>
</feature>
<feature type="transmembrane region" description="Helical" evidence="5">
    <location>
        <begin position="12"/>
        <end position="35"/>
    </location>
</feature>
<feature type="transmembrane region" description="Helical" evidence="5">
    <location>
        <begin position="169"/>
        <end position="188"/>
    </location>
</feature>
<feature type="transmembrane region" description="Helical" evidence="5">
    <location>
        <begin position="378"/>
        <end position="396"/>
    </location>
</feature>
<sequence>MVAATPAPPIRFARAALFAVFGLNGMLSAIWIVHIPAVTERTGVSNATLGMLLLLMAVAAIAGMQTAGPLADRLGSRTLTASAATALSLSLLGLAFAPTPLALALALCAYGFGNGALDVSMNAQAVHVERAYPRPIMSAFHALFSLGGLTGSLVGAATQHAGWDTHVTLPLASACGLAIVVLCTPHLLPHTTATEFTESGTHSAPFANAGGDLGSLTSANPGTGSQVGDAVHAIAAATQSPRKPSGRARKVLALAAIAFAILMAEGVAADWSALQMRERLGVAEGTAALGFAAVSLTMTLGRFGADRVSARFGRVMIVRWGTLLAAAGFALILLSSWTPLTVAGWALCGIGLAGGIPQVFTAAGNLGSSTAATDMSRVFGIGYLGLLAGPAIIGWLTEAMSLSTAMLVPLVAMLLCAWGARVVAPGATK</sequence>
<gene>
    <name evidence="7" type="ORF">JK358_11060</name>
</gene>
<feature type="transmembrane region" description="Helical" evidence="5">
    <location>
        <begin position="402"/>
        <end position="424"/>
    </location>
</feature>
<dbReference type="CDD" id="cd17393">
    <property type="entry name" value="MFS_MosC_like"/>
    <property type="match status" value="1"/>
</dbReference>